<dbReference type="SUPFAM" id="SSF52113">
    <property type="entry name" value="BRCT domain"/>
    <property type="match status" value="5"/>
</dbReference>
<dbReference type="Pfam" id="PF12738">
    <property type="entry name" value="PTCB-BRCT"/>
    <property type="match status" value="1"/>
</dbReference>
<dbReference type="InterPro" id="IPR036420">
    <property type="entry name" value="BRCT_dom_sf"/>
</dbReference>
<dbReference type="PANTHER" id="PTHR13561">
    <property type="entry name" value="DNA REPLICATION REGULATOR DPB11-RELATED"/>
    <property type="match status" value="1"/>
</dbReference>
<dbReference type="GO" id="GO:0006270">
    <property type="term" value="P:DNA replication initiation"/>
    <property type="evidence" value="ECO:0007669"/>
    <property type="project" value="TreeGrafter"/>
</dbReference>
<dbReference type="InterPro" id="IPR059215">
    <property type="entry name" value="BRCT2_TopBP1-like"/>
</dbReference>
<dbReference type="SMR" id="A0A0M4EVJ2"/>
<dbReference type="Pfam" id="PF21243">
    <property type="entry name" value="ECT2_BRCT0"/>
    <property type="match status" value="1"/>
</dbReference>
<reference evidence="4 5" key="1">
    <citation type="submission" date="2015-08" db="EMBL/GenBank/DDBJ databases">
        <title>Ancestral chromatin configuration constrains chromatin evolution on differentiating sex chromosomes in Drosophila.</title>
        <authorList>
            <person name="Zhou Q."/>
            <person name="Bachtrog D."/>
        </authorList>
    </citation>
    <scope>NUCLEOTIDE SEQUENCE [LARGE SCALE GENOMIC DNA]</scope>
    <source>
        <tissue evidence="4">Whole larvae</tissue>
    </source>
</reference>
<dbReference type="Pfam" id="PF00533">
    <property type="entry name" value="BRCT"/>
    <property type="match status" value="4"/>
</dbReference>
<dbReference type="STRING" id="30019.A0A0M4EVJ2"/>
<keyword evidence="1" id="KW-0677">Repeat</keyword>
<feature type="compositionally biased region" description="Polar residues" evidence="2">
    <location>
        <begin position="858"/>
        <end position="869"/>
    </location>
</feature>
<dbReference type="OMA" id="ACTHLLC"/>
<feature type="region of interest" description="Disordered" evidence="2">
    <location>
        <begin position="997"/>
        <end position="1027"/>
    </location>
</feature>
<dbReference type="FunFam" id="3.40.50.10190:FF:000018">
    <property type="entry name" value="DNA topoisomerase 2-binding protein 1"/>
    <property type="match status" value="1"/>
</dbReference>
<dbReference type="CDD" id="cd00027">
    <property type="entry name" value="BRCT"/>
    <property type="match status" value="1"/>
</dbReference>
<name>A0A0M4EVJ2_DROBS</name>
<dbReference type="CDD" id="cd17738">
    <property type="entry name" value="BRCT_TopBP1_rpt7"/>
    <property type="match status" value="1"/>
</dbReference>
<evidence type="ECO:0000313" key="4">
    <source>
        <dbReference type="EMBL" id="ALC49297.1"/>
    </source>
</evidence>
<evidence type="ECO:0000259" key="3">
    <source>
        <dbReference type="PROSITE" id="PS50172"/>
    </source>
</evidence>
<evidence type="ECO:0000256" key="1">
    <source>
        <dbReference type="ARBA" id="ARBA00022737"/>
    </source>
</evidence>
<feature type="compositionally biased region" description="Low complexity" evidence="2">
    <location>
        <begin position="820"/>
        <end position="830"/>
    </location>
</feature>
<feature type="domain" description="BRCT" evidence="3">
    <location>
        <begin position="226"/>
        <end position="298"/>
    </location>
</feature>
<dbReference type="PANTHER" id="PTHR13561:SF20">
    <property type="entry name" value="DNA TOPOISOMERASE 2-BINDING PROTEIN 1"/>
    <property type="match status" value="1"/>
</dbReference>
<feature type="domain" description="BRCT" evidence="3">
    <location>
        <begin position="694"/>
        <end position="783"/>
    </location>
</feature>
<feature type="region of interest" description="Disordered" evidence="2">
    <location>
        <begin position="517"/>
        <end position="561"/>
    </location>
</feature>
<dbReference type="CDD" id="cd17718">
    <property type="entry name" value="BRCT_TopBP1_rpt3"/>
    <property type="match status" value="1"/>
</dbReference>
<feature type="domain" description="BRCT" evidence="3">
    <location>
        <begin position="113"/>
        <end position="184"/>
    </location>
</feature>
<dbReference type="SMART" id="SM00292">
    <property type="entry name" value="BRCT"/>
    <property type="match status" value="7"/>
</dbReference>
<feature type="region of interest" description="Disordered" evidence="2">
    <location>
        <begin position="1161"/>
        <end position="1181"/>
    </location>
</feature>
<keyword evidence="5" id="KW-1185">Reference proteome</keyword>
<dbReference type="CDD" id="cd17731">
    <property type="entry name" value="BRCT_TopBP1_rpt2_like"/>
    <property type="match status" value="1"/>
</dbReference>
<proteinExistence type="predicted"/>
<dbReference type="Gene3D" id="3.40.50.10190">
    <property type="entry name" value="BRCT domain"/>
    <property type="match status" value="8"/>
</dbReference>
<dbReference type="InterPro" id="IPR049396">
    <property type="entry name" value="ECT2_BRCT0"/>
</dbReference>
<dbReference type="InterPro" id="IPR001357">
    <property type="entry name" value="BRCT_dom"/>
</dbReference>
<gene>
    <name evidence="4" type="ORF">Dbus_chrXg1153</name>
</gene>
<feature type="compositionally biased region" description="Low complexity" evidence="2">
    <location>
        <begin position="517"/>
        <end position="527"/>
    </location>
</feature>
<dbReference type="Proteomes" id="UP000494163">
    <property type="component" value="Chromosome X"/>
</dbReference>
<organism evidence="4 5">
    <name type="scientific">Drosophila busckii</name>
    <name type="common">Fruit fly</name>
    <dbReference type="NCBI Taxonomy" id="30019"/>
    <lineage>
        <taxon>Eukaryota</taxon>
        <taxon>Metazoa</taxon>
        <taxon>Ecdysozoa</taxon>
        <taxon>Arthropoda</taxon>
        <taxon>Hexapoda</taxon>
        <taxon>Insecta</taxon>
        <taxon>Pterygota</taxon>
        <taxon>Neoptera</taxon>
        <taxon>Endopterygota</taxon>
        <taxon>Diptera</taxon>
        <taxon>Brachycera</taxon>
        <taxon>Muscomorpha</taxon>
        <taxon>Ephydroidea</taxon>
        <taxon>Drosophilidae</taxon>
        <taxon>Drosophila</taxon>
    </lineage>
</organism>
<feature type="domain" description="BRCT" evidence="3">
    <location>
        <begin position="1185"/>
        <end position="1268"/>
    </location>
</feature>
<dbReference type="OrthoDB" id="251770at2759"/>
<dbReference type="GO" id="GO:0033314">
    <property type="term" value="P:mitotic DNA replication checkpoint signaling"/>
    <property type="evidence" value="ECO:0007669"/>
    <property type="project" value="TreeGrafter"/>
</dbReference>
<dbReference type="EMBL" id="CP012528">
    <property type="protein sequence ID" value="ALC49297.1"/>
    <property type="molecule type" value="Genomic_DNA"/>
</dbReference>
<dbReference type="PROSITE" id="PS50172">
    <property type="entry name" value="BRCT"/>
    <property type="match status" value="5"/>
</dbReference>
<protein>
    <submittedName>
        <fullName evidence="4">Mus101</fullName>
    </submittedName>
</protein>
<sequence>MSAALDETICAYFVNNCKGQTESEKAALVQYEQALTVIREVLADTQLREIKPSHCAPLIAGGGLTKKDVFVLAQFEGDLFEQLQASKAQVLGPPCIVECVRKCEPIPLGSSAVYSTAMSGLQISASGINSQEKDELKKLINWMGGHYFQNFGRNVTHLISNTIKSNKYEHATLNGVPVMHVDWVHRVWDCSRADASTCAADKQFDKYRLPTFFNANITCSGLECERKDAIMRLVNENGGIYHRAFRSQLVDIVITEQSKTDTEKYKAALRFKKDILLPEWIFDSQERGYALPTKQYLVRPRKQVSTPTKPQHRDENQTLADTTQLTDISRISFISAGRRMGSDLSTVNETLSSNSGGGGGQLIKQATSQASQLYQQTLAEICPRRAKQAGAFLDGCCIYLSGFRAAERAKLNQVLNTGGAIRFDEPREGLTHIIVGQLAAEEYNQWQCEGLLGSVQLVRLDWLLECLNAGRIVSELPHRWSMPHAAGAAPDAASPASKRTLRSMNHSFKQPLAPRKQLFQQQQPEEQCTLAPEPEPEPELLTHYSQPQEPATPLPMASSTQLIKPPAEAAAATASGTLAALAYPDLSASTLSIDFDKLDYLTGTSVYVHEASFSSELYDQLISECKAAQALLVPPSYADPVDYAIASFEQLLDPATLPLQARHVVTELYLESCMKQNKLLLPPEYYHLPVPYNARRRPLQGLTIVVSIYAGLERDFVNTLAELLGAQLNKVFVKRERPLLVCSNPEGSKYEGALKWNFPVVTAHWLLECAERGEKLPFVGHLVGSSASDFPQSPAQRQSSRQRESETPQPTPTPAPAAEPEPVAAPELTPLRNPRVAELVTGQPKSKRRSSSGSGSSTPDSPHTPVQQRYNLNSPLAAGGACNFEFLEQVAQRLDTSAARNCVRQIIHEMREHQTPELERFRRQACTPVNRRSGARAAPGIPNFCLTPEFQQRMADDFERRWRLPKQQIKPDTPLAVIRQRVMRITCETLGIDYEEQEQQELPEQKQSEEEEQATQRRSKRSKPEPALGRLIFETETQPELAAPASPLVLATQSPRRSSAAGAAQAPDELASTINFDKISFEETTAGGGVTAAAAEAASSSDNSLELKQITDYLKSRESRRSSLKRDHDGQAKTELQYVQPFESEGFALAASEDVVGWRDPAEARRQSSNSGGSPRMRYPGTPCFSISSSEDEPKRLQLIERINALGGKVCQQLGNYDASCTHLLCERPNRGEKMLGCIAAGKWVLNIEYIEACHARGAFLDESFYEWGNPQALNLPTLSTEEQQIAAAAHRWRLDLSASGGGAFSSQRVILSLQERSLAAIGNVLQAGGATILQVHSPYSADADASSATHCYVDVKKSPLNPKDFAYLQKLGVRIMSQMCINSLLMSGRDANLDKYVLRQ</sequence>
<accession>A0A0M4EVJ2</accession>
<dbReference type="FunFam" id="3.40.50.10190:FF:000020">
    <property type="entry name" value="DNA topoisomerase II binding protein 1"/>
    <property type="match status" value="1"/>
</dbReference>
<evidence type="ECO:0000313" key="5">
    <source>
        <dbReference type="Proteomes" id="UP000494163"/>
    </source>
</evidence>
<feature type="domain" description="BRCT" evidence="3">
    <location>
        <begin position="388"/>
        <end position="480"/>
    </location>
</feature>
<feature type="compositionally biased region" description="Pro residues" evidence="2">
    <location>
        <begin position="809"/>
        <end position="819"/>
    </location>
</feature>
<dbReference type="GO" id="GO:0007095">
    <property type="term" value="P:mitotic G2 DNA damage checkpoint signaling"/>
    <property type="evidence" value="ECO:0007669"/>
    <property type="project" value="TreeGrafter"/>
</dbReference>
<feature type="region of interest" description="Disordered" evidence="2">
    <location>
        <begin position="787"/>
        <end position="869"/>
    </location>
</feature>
<evidence type="ECO:0000256" key="2">
    <source>
        <dbReference type="SAM" id="MobiDB-lite"/>
    </source>
</evidence>